<evidence type="ECO:0000313" key="5">
    <source>
        <dbReference type="EMBL" id="NEN72838.1"/>
    </source>
</evidence>
<evidence type="ECO:0000256" key="3">
    <source>
        <dbReference type="ARBA" id="ARBA00022840"/>
    </source>
</evidence>
<dbReference type="AlphaFoldDB" id="A0A8T6QF31"/>
<sequence>MIVEQLKTADDQDFLRFRKNISDIVTVKGGLIETTDEQKKICIIYKNGDFLISTEHLENPSIRFLKEVAIRKGIQNITCYKVSLRDIRLLYQEQEKKVIQSSSLPMEKIASDLIHECCDLRVSDLHIKVYTDEAEIFIRKDGDMFLLRQIEAEKGHSLLAALYNTAEDADSTYKLNSYQAARIIASKSRISIPERLQSIRLQFNPLGQGGRYMIARFLYVEKTSITSIEALNPVKYGFHPVQAEAFKRLRQLPIGVNIISGPTGSGKSTTLKNILELLYIEKKAKVNIISIEDPPEYEITGTAQLPITNVDTEDERATEYRKAITAALRSDPDIIMPGEARDAEVINLVFTAAMTGHQVWTSLHANSAVSIFDRLKDQGVDSFKLIDPELVTGLVAQRLVKKLCPQCSLTYQEFTQSNVLSEIEENIIQGYHDSIRFPNNDGCSHCQSGYSGRTIIAEIIEPDQVFLSLIDQGKRNEAVNYWQSSLSGITMRDHAWMKIISGEIYVLDAVHKIAKLESLSNERREYLRKLCFLEDDYDA</sequence>
<dbReference type="Gene3D" id="3.40.50.300">
    <property type="entry name" value="P-loop containing nucleotide triphosphate hydrolases"/>
    <property type="match status" value="1"/>
</dbReference>
<dbReference type="Gene3D" id="3.30.450.90">
    <property type="match status" value="1"/>
</dbReference>
<dbReference type="GO" id="GO:0016887">
    <property type="term" value="F:ATP hydrolysis activity"/>
    <property type="evidence" value="ECO:0007669"/>
    <property type="project" value="TreeGrafter"/>
</dbReference>
<dbReference type="SUPFAM" id="SSF52540">
    <property type="entry name" value="P-loop containing nucleoside triphosphate hydrolases"/>
    <property type="match status" value="1"/>
</dbReference>
<name>A0A8T6QF31_ECOLX</name>
<dbReference type="Proteomes" id="UP000471360">
    <property type="component" value="Unassembled WGS sequence"/>
</dbReference>
<dbReference type="InterPro" id="IPR001482">
    <property type="entry name" value="T2SS/T4SS_dom"/>
</dbReference>
<dbReference type="GO" id="GO:0005524">
    <property type="term" value="F:ATP binding"/>
    <property type="evidence" value="ECO:0007669"/>
    <property type="project" value="UniProtKB-KW"/>
</dbReference>
<dbReference type="EMBL" id="JAAGYP010000045">
    <property type="protein sequence ID" value="NEN72838.1"/>
    <property type="molecule type" value="Genomic_DNA"/>
</dbReference>
<protein>
    <submittedName>
        <fullName evidence="5">Flp pilus assembly complex ATPase component</fullName>
    </submittedName>
</protein>
<comment type="caution">
    <text evidence="5">The sequence shown here is derived from an EMBL/GenBank/DDBJ whole genome shotgun (WGS) entry which is preliminary data.</text>
</comment>
<gene>
    <name evidence="5" type="primary">cpaF</name>
    <name evidence="5" type="ORF">G3W53_22540</name>
</gene>
<comment type="similarity">
    <text evidence="1">Belongs to the GSP E family.</text>
</comment>
<reference evidence="5 6" key="1">
    <citation type="submission" date="2020-02" db="EMBL/GenBank/DDBJ databases">
        <authorList>
            <person name="Subbiah M."/>
            <person name="Call D."/>
        </authorList>
    </citation>
    <scope>NUCLEOTIDE SEQUENCE [LARGE SCALE GENOMIC DNA]</scope>
    <source>
        <strain evidence="5 6">8375wB1</strain>
    </source>
</reference>
<dbReference type="PANTHER" id="PTHR30258">
    <property type="entry name" value="TYPE II SECRETION SYSTEM PROTEIN GSPE-RELATED"/>
    <property type="match status" value="1"/>
</dbReference>
<feature type="domain" description="Bacterial type II secretion system protein E" evidence="4">
    <location>
        <begin position="102"/>
        <end position="503"/>
    </location>
</feature>
<evidence type="ECO:0000259" key="4">
    <source>
        <dbReference type="Pfam" id="PF00437"/>
    </source>
</evidence>
<evidence type="ECO:0000313" key="6">
    <source>
        <dbReference type="Proteomes" id="UP000471360"/>
    </source>
</evidence>
<evidence type="ECO:0000256" key="2">
    <source>
        <dbReference type="ARBA" id="ARBA00022741"/>
    </source>
</evidence>
<keyword evidence="2" id="KW-0547">Nucleotide-binding</keyword>
<organism evidence="5 6">
    <name type="scientific">Escherichia coli</name>
    <dbReference type="NCBI Taxonomy" id="562"/>
    <lineage>
        <taxon>Bacteria</taxon>
        <taxon>Pseudomonadati</taxon>
        <taxon>Pseudomonadota</taxon>
        <taxon>Gammaproteobacteria</taxon>
        <taxon>Enterobacterales</taxon>
        <taxon>Enterobacteriaceae</taxon>
        <taxon>Escherichia</taxon>
    </lineage>
</organism>
<keyword evidence="3" id="KW-0067">ATP-binding</keyword>
<dbReference type="Pfam" id="PF00437">
    <property type="entry name" value="T2SSE"/>
    <property type="match status" value="1"/>
</dbReference>
<dbReference type="InterPro" id="IPR027417">
    <property type="entry name" value="P-loop_NTPase"/>
</dbReference>
<accession>A0A8T6QF31</accession>
<evidence type="ECO:0000256" key="1">
    <source>
        <dbReference type="ARBA" id="ARBA00006611"/>
    </source>
</evidence>
<dbReference type="PANTHER" id="PTHR30258:SF3">
    <property type="entry name" value="SLL1921 PROTEIN"/>
    <property type="match status" value="1"/>
</dbReference>
<proteinExistence type="inferred from homology"/>
<dbReference type="GO" id="GO:0005886">
    <property type="term" value="C:plasma membrane"/>
    <property type="evidence" value="ECO:0007669"/>
    <property type="project" value="TreeGrafter"/>
</dbReference>